<dbReference type="EMBL" id="AP019400">
    <property type="protein sequence ID" value="BBI31960.1"/>
    <property type="molecule type" value="Genomic_DNA"/>
</dbReference>
<dbReference type="RefSeq" id="WP_130606144.1">
    <property type="nucleotide sequence ID" value="NZ_AP019400.1"/>
</dbReference>
<keyword evidence="4" id="KW-0564">Palmitate</keyword>
<keyword evidence="1" id="KW-1003">Cell membrane</keyword>
<evidence type="ECO:0000256" key="6">
    <source>
        <dbReference type="SAM" id="MobiDB-lite"/>
    </source>
</evidence>
<proteinExistence type="predicted"/>
<dbReference type="OrthoDB" id="9798191at2"/>
<dbReference type="SUPFAM" id="SSF53850">
    <property type="entry name" value="Periplasmic binding protein-like II"/>
    <property type="match status" value="1"/>
</dbReference>
<dbReference type="PROSITE" id="PS51257">
    <property type="entry name" value="PROKAR_LIPOPROTEIN"/>
    <property type="match status" value="1"/>
</dbReference>
<gene>
    <name evidence="8" type="primary">yurO_1</name>
    <name evidence="8" type="ORF">KCTCHS21_13590</name>
</gene>
<dbReference type="Gene3D" id="3.40.190.10">
    <property type="entry name" value="Periplasmic binding protein-like II"/>
    <property type="match status" value="2"/>
</dbReference>
<evidence type="ECO:0000256" key="4">
    <source>
        <dbReference type="ARBA" id="ARBA00023139"/>
    </source>
</evidence>
<dbReference type="Proteomes" id="UP000289856">
    <property type="component" value="Chromosome"/>
</dbReference>
<dbReference type="InterPro" id="IPR050490">
    <property type="entry name" value="Bact_solute-bd_prot1"/>
</dbReference>
<organism evidence="8 9">
    <name type="scientific">Cohnella abietis</name>
    <dbReference type="NCBI Taxonomy" id="2507935"/>
    <lineage>
        <taxon>Bacteria</taxon>
        <taxon>Bacillati</taxon>
        <taxon>Bacillota</taxon>
        <taxon>Bacilli</taxon>
        <taxon>Bacillales</taxon>
        <taxon>Paenibacillaceae</taxon>
        <taxon>Cohnella</taxon>
    </lineage>
</organism>
<evidence type="ECO:0000313" key="9">
    <source>
        <dbReference type="Proteomes" id="UP000289856"/>
    </source>
</evidence>
<keyword evidence="2 7" id="KW-0732">Signal</keyword>
<dbReference type="AlphaFoldDB" id="A0A3T1D1I8"/>
<name>A0A3T1D1I8_9BACL</name>
<feature type="chain" id="PRO_5039191273" evidence="7">
    <location>
        <begin position="23"/>
        <end position="437"/>
    </location>
</feature>
<dbReference type="Pfam" id="PF01547">
    <property type="entry name" value="SBP_bac_1"/>
    <property type="match status" value="1"/>
</dbReference>
<evidence type="ECO:0000313" key="8">
    <source>
        <dbReference type="EMBL" id="BBI31960.1"/>
    </source>
</evidence>
<feature type="region of interest" description="Disordered" evidence="6">
    <location>
        <begin position="28"/>
        <end position="53"/>
    </location>
</feature>
<dbReference type="PANTHER" id="PTHR43649">
    <property type="entry name" value="ARABINOSE-BINDING PROTEIN-RELATED"/>
    <property type="match status" value="1"/>
</dbReference>
<evidence type="ECO:0000256" key="5">
    <source>
        <dbReference type="ARBA" id="ARBA00023288"/>
    </source>
</evidence>
<dbReference type="KEGG" id="cohn:KCTCHS21_13590"/>
<keyword evidence="3" id="KW-0472">Membrane</keyword>
<evidence type="ECO:0000256" key="2">
    <source>
        <dbReference type="ARBA" id="ARBA00022729"/>
    </source>
</evidence>
<sequence length="437" mass="48395">MKKSISAVGTTILALTLLTACGGNNEADKNKQTASASNSPTESALTAETSTPTEADTIKGKITFAINRTDMDDKLKEYADKFHEKYPNAEVVIEPIKDYEGTLKIRLASNEAPDVMYMNTIITPSTDLWPDFYAPIDDLGYAGKSYLPLSEYEGHAYSISEGVYVTGVLYNKKTFADAGVTESPKTYDEFISVLETLKAKGVLPIGSMLKSNWPLSTWETVAFAQTADSQAVFEQMVNTNTPYTDENSLVKGFKFVRELVDKGYFEKDLLSSDWDVLRKQMASGKVGMLYLANYGLAALDGTPAEDVGFFPLPIDNSGQPVTMMTPGWNLVISKGSKNMDTAKAFYKFWIEESGYQDHNGLIPPLKDMKSKNAPLADFLSNNPRIVSVLPPQDSYNKILNKAQIGNTMILQEIMLNKDNNIQPILDKYNKKWADARK</sequence>
<keyword evidence="5" id="KW-0449">Lipoprotein</keyword>
<feature type="signal peptide" evidence="7">
    <location>
        <begin position="1"/>
        <end position="22"/>
    </location>
</feature>
<accession>A0A3T1D1I8</accession>
<reference evidence="8 9" key="1">
    <citation type="submission" date="2019-01" db="EMBL/GenBank/DDBJ databases">
        <title>Complete genome sequence of Cohnella hallensis HS21 isolated from Korean fir (Abies koreana) rhizospheric soil.</title>
        <authorList>
            <person name="Jiang L."/>
            <person name="Kang S.W."/>
            <person name="Kim S."/>
            <person name="Jung J."/>
            <person name="Kim C.Y."/>
            <person name="Kim D.H."/>
            <person name="Kim S.W."/>
            <person name="Lee J."/>
        </authorList>
    </citation>
    <scope>NUCLEOTIDE SEQUENCE [LARGE SCALE GENOMIC DNA]</scope>
    <source>
        <strain evidence="8 9">HS21</strain>
    </source>
</reference>
<feature type="compositionally biased region" description="Polar residues" evidence="6">
    <location>
        <begin position="32"/>
        <end position="53"/>
    </location>
</feature>
<protein>
    <submittedName>
        <fullName evidence="8">Sugar ABC transporter substrate-binding protein</fullName>
    </submittedName>
</protein>
<evidence type="ECO:0000256" key="7">
    <source>
        <dbReference type="SAM" id="SignalP"/>
    </source>
</evidence>
<dbReference type="InterPro" id="IPR006059">
    <property type="entry name" value="SBP"/>
</dbReference>
<dbReference type="PANTHER" id="PTHR43649:SF33">
    <property type="entry name" value="POLYGALACTURONAN_RHAMNOGALACTURONAN-BINDING PROTEIN YTCQ"/>
    <property type="match status" value="1"/>
</dbReference>
<evidence type="ECO:0000256" key="1">
    <source>
        <dbReference type="ARBA" id="ARBA00022475"/>
    </source>
</evidence>
<keyword evidence="9" id="KW-1185">Reference proteome</keyword>
<evidence type="ECO:0000256" key="3">
    <source>
        <dbReference type="ARBA" id="ARBA00023136"/>
    </source>
</evidence>